<accession>A0A7J7JW76</accession>
<evidence type="ECO:0000313" key="7">
    <source>
        <dbReference type="EMBL" id="KAF6030642.1"/>
    </source>
</evidence>
<evidence type="ECO:0000259" key="6">
    <source>
        <dbReference type="PROSITE" id="PS51783"/>
    </source>
</evidence>
<dbReference type="SUPFAM" id="SSF81837">
    <property type="entry name" value="BEACH domain"/>
    <property type="match status" value="1"/>
</dbReference>
<feature type="compositionally biased region" description="Basic and acidic residues" evidence="4">
    <location>
        <begin position="859"/>
        <end position="868"/>
    </location>
</feature>
<dbReference type="InterPro" id="IPR019775">
    <property type="entry name" value="WD40_repeat_CS"/>
</dbReference>
<organism evidence="7 8">
    <name type="scientific">Bugula neritina</name>
    <name type="common">Brown bryozoan</name>
    <name type="synonym">Sertularia neritina</name>
    <dbReference type="NCBI Taxonomy" id="10212"/>
    <lineage>
        <taxon>Eukaryota</taxon>
        <taxon>Metazoa</taxon>
        <taxon>Spiralia</taxon>
        <taxon>Lophotrochozoa</taxon>
        <taxon>Bryozoa</taxon>
        <taxon>Gymnolaemata</taxon>
        <taxon>Cheilostomatida</taxon>
        <taxon>Flustrina</taxon>
        <taxon>Buguloidea</taxon>
        <taxon>Bugulidae</taxon>
        <taxon>Bugula</taxon>
    </lineage>
</organism>
<dbReference type="PROSITE" id="PS50082">
    <property type="entry name" value="WD_REPEATS_2"/>
    <property type="match status" value="2"/>
</dbReference>
<dbReference type="Pfam" id="PF15787">
    <property type="entry name" value="DUF4704"/>
    <property type="match status" value="1"/>
</dbReference>
<keyword evidence="1 3" id="KW-0853">WD repeat</keyword>
<dbReference type="OrthoDB" id="26681at2759"/>
<dbReference type="InterPro" id="IPR011993">
    <property type="entry name" value="PH-like_dom_sf"/>
</dbReference>
<feature type="repeat" description="WD" evidence="3">
    <location>
        <begin position="1517"/>
        <end position="1558"/>
    </location>
</feature>
<evidence type="ECO:0000256" key="3">
    <source>
        <dbReference type="PROSITE-ProRule" id="PRU00221"/>
    </source>
</evidence>
<dbReference type="Pfam" id="PF20426">
    <property type="entry name" value="NBCH_WD40"/>
    <property type="match status" value="1"/>
</dbReference>
<proteinExistence type="predicted"/>
<dbReference type="InterPro" id="IPR001680">
    <property type="entry name" value="WD40_rpt"/>
</dbReference>
<dbReference type="Gene3D" id="2.30.29.30">
    <property type="entry name" value="Pleckstrin-homology domain (PH domain)/Phosphotyrosine-binding domain (PTB)"/>
    <property type="match status" value="1"/>
</dbReference>
<feature type="compositionally biased region" description="Polar residues" evidence="4">
    <location>
        <begin position="901"/>
        <end position="914"/>
    </location>
</feature>
<keyword evidence="8" id="KW-1185">Reference proteome</keyword>
<dbReference type="PROSITE" id="PS00678">
    <property type="entry name" value="WD_REPEATS_1"/>
    <property type="match status" value="1"/>
</dbReference>
<dbReference type="InterPro" id="IPR000409">
    <property type="entry name" value="BEACH_dom"/>
</dbReference>
<feature type="repeat" description="WD" evidence="3">
    <location>
        <begin position="1471"/>
        <end position="1512"/>
    </location>
</feature>
<evidence type="ECO:0000259" key="5">
    <source>
        <dbReference type="PROSITE" id="PS50197"/>
    </source>
</evidence>
<dbReference type="SUPFAM" id="SSF48371">
    <property type="entry name" value="ARM repeat"/>
    <property type="match status" value="2"/>
</dbReference>
<dbReference type="CDD" id="cd01201">
    <property type="entry name" value="PH_BEACH"/>
    <property type="match status" value="1"/>
</dbReference>
<comment type="caution">
    <text evidence="7">The sequence shown here is derived from an EMBL/GenBank/DDBJ whole genome shotgun (WGS) entry which is preliminary data.</text>
</comment>
<dbReference type="CDD" id="cd06071">
    <property type="entry name" value="Beach"/>
    <property type="match status" value="1"/>
</dbReference>
<feature type="region of interest" description="Disordered" evidence="4">
    <location>
        <begin position="859"/>
        <end position="914"/>
    </location>
</feature>
<dbReference type="InterPro" id="IPR046851">
    <property type="entry name" value="NBCH_WD40"/>
</dbReference>
<keyword evidence="2" id="KW-0677">Repeat</keyword>
<dbReference type="Proteomes" id="UP000593567">
    <property type="component" value="Unassembled WGS sequence"/>
</dbReference>
<dbReference type="Pfam" id="PF02138">
    <property type="entry name" value="Beach"/>
    <property type="match status" value="1"/>
</dbReference>
<dbReference type="PROSITE" id="PS50294">
    <property type="entry name" value="WD_REPEATS_REGION"/>
    <property type="match status" value="1"/>
</dbReference>
<dbReference type="Pfam" id="PF16057">
    <property type="entry name" value="DUF4800"/>
    <property type="match status" value="1"/>
</dbReference>
<dbReference type="SMART" id="SM01026">
    <property type="entry name" value="Beach"/>
    <property type="match status" value="1"/>
</dbReference>
<dbReference type="InterPro" id="IPR016024">
    <property type="entry name" value="ARM-type_fold"/>
</dbReference>
<dbReference type="InterPro" id="IPR050865">
    <property type="entry name" value="BEACH_Domain"/>
</dbReference>
<dbReference type="EMBL" id="VXIV02001682">
    <property type="protein sequence ID" value="KAF6030642.1"/>
    <property type="molecule type" value="Genomic_DNA"/>
</dbReference>
<sequence>MIKCIGGFQVIIPLLEQVQREPQRDADQDLFEEDAGNDNTVSTFFQLLGSFIVNSEEHEDHLLSTNSIPTISALVQKVDSSLIDEYTLMAVQNLLHDSVRPGSLLYNSVMQHILFDFHLWNNSDKWEVRVVHAQYLYNIITQSGSDMFRKSFGVQFILDSISMFYCKRSSMIESDIRTVRSALFNIIKFYVKKNISKEELLALLMFIHTVQDDTVVLEAIAMLRSLIDMPGDQIHLKLYENDGAVMLYHMLVNPDPYLFSFTGENRRKRVPLAIKQAILKLILALLGTNKVLDTTKKTLYLVEYGMGGLVSLLQPLKPPSDKLSLQLMEIVCYQTPDPNYRNMLCVVSLARYAALPTKLSLGRMVQQVIKDKPTCVSDIIQCVGWQESISCLIKNDVRAARGSTYSSQYSGDPEPFVVVSLNETDDERSEVEVSLTSSTSDSEFLPSQPESLHADDSISSAVSHDERSSDCGILTQLQAISLDMHCKLLWDGLRGSSQEIWKERMKVFHSINSAKGTILVPAVKYTRLLIEYLLTECCAIVKDHTPAEADSTENGQQLIHLVSDFLNSHYKEEESCSEDLLNLTLDLLAKMTVWHPVTGWSELARVGLNILLHFVGSSNSEICATACSKLNHLIQTDEFKLESEIYYIINSVHDALSSTGNRENDVHILQVMKAVLEKHSEMLGLVEHLPHLTSSDLKTGAQVRLDEGVEHYGNEHWKKYLHTVVKEKRSHCLRLFKQVEQEMLNLWNEVENEQNSDWHKFQRENGESQLLFKSNITTPLNAAIDSELKRFSIKTNSFNQNIRVILDQWKSRMRFFSSERGTWAKSGESGPIHWKMSSHENHCRMRIKMIPNDHYEDHRDASLARDTNDPAPLRNDPPSIANLATPSQGANADDDDGMFGPNSTDESLDEGNSSPEELLLKVDCELISMMDSFPGRLEITNRCIYFFEHIPSNDDIGKDFTSPLSTLKHVHHRLHNLQRTALEFFSHNTNFFLNFTREDRKKVLRVIRREKRRDSKFRVFEAQLLANTNLTNKWVRREISNFEYLMQLNTIAGRTYNDWSQYPVFPWVLKDYKSSAIDFDNPDSYRNFTKPAGAMHPPIETELRNRYEEFDDPGGMQPFHHGTHYSSAAGVVTHFLVRMEPFTTKHIDLQNGRFDVADRLFFSIKESFNSVLTSLHDCKELTPDFFCLPEFLININGFDLGRPGGDVALPNWTDQFSDSLEDKIRAAEDFIWKHRKALESDYVSSQLHHWIDLIFGYKQRGSEAEAACNIYPAYSYEGAYDLSQMSDPAKRAVTEKIIKEFGQTPIQLIDKAPHPERKTLEECLSMETREGKASSILPYLNNLMCFKAEVHEKASSGNIIVACVPPSQTRLFIGPDFDVLVTISDQGYIGMHKWHPVDRHISNKFVFHRDLLVDSGNRRLAGLLQPGKSLEAKLLAVSTDAEKIYAGGYWDNSFRVFALNATTDLSRLKHIPAHYGVVTCLHLDATGEHLITGSADTTCKIWEASTLSESSKALQTLYGHDDEVSCVAISSEYDMAVSGSKDGTVNIHTVRKGLFMQSLQLPKEFSSSQLTAKEIQIASLGHIIVYTEETSTTSSQTMNCLLRYSINGHFLDRLKLDKQVISTPLVTAHEYLIYGTTTEDQCGNLYVREIHRFTRISRLAMRKPVRSVSIAYSFMTKKHSHILVGLEDAPSMMIVVTRRSEPEIKNPCNSCILNFLGLLPIYQVLGFTFRQFIQALFFY</sequence>
<dbReference type="SUPFAM" id="SSF50729">
    <property type="entry name" value="PH domain-like"/>
    <property type="match status" value="1"/>
</dbReference>
<dbReference type="Gene3D" id="2.130.10.10">
    <property type="entry name" value="YVTN repeat-like/Quinoprotein amine dehydrogenase"/>
    <property type="match status" value="1"/>
</dbReference>
<dbReference type="PANTHER" id="PTHR13743">
    <property type="entry name" value="BEIGE/BEACH-RELATED"/>
    <property type="match status" value="1"/>
</dbReference>
<dbReference type="SUPFAM" id="SSF50978">
    <property type="entry name" value="WD40 repeat-like"/>
    <property type="match status" value="1"/>
</dbReference>
<protein>
    <submittedName>
        <fullName evidence="7">NBEAL1</fullName>
    </submittedName>
</protein>
<evidence type="ECO:0000313" key="8">
    <source>
        <dbReference type="Proteomes" id="UP000593567"/>
    </source>
</evidence>
<dbReference type="PROSITE" id="PS51783">
    <property type="entry name" value="PH_BEACH"/>
    <property type="match status" value="1"/>
</dbReference>
<dbReference type="InterPro" id="IPR015943">
    <property type="entry name" value="WD40/YVTN_repeat-like_dom_sf"/>
</dbReference>
<evidence type="ECO:0000256" key="2">
    <source>
        <dbReference type="ARBA" id="ARBA00022737"/>
    </source>
</evidence>
<dbReference type="Gene3D" id="1.10.1540.10">
    <property type="entry name" value="BEACH domain"/>
    <property type="match status" value="1"/>
</dbReference>
<reference evidence="7" key="1">
    <citation type="submission" date="2020-06" db="EMBL/GenBank/DDBJ databases">
        <title>Draft genome of Bugula neritina, a colonial animal packing powerful symbionts and potential medicines.</title>
        <authorList>
            <person name="Rayko M."/>
        </authorList>
    </citation>
    <scope>NUCLEOTIDE SEQUENCE [LARGE SCALE GENOMIC DNA]</scope>
    <source>
        <strain evidence="7">Kwan_BN1</strain>
    </source>
</reference>
<dbReference type="InterPro" id="IPR023362">
    <property type="entry name" value="PH-BEACH_dom"/>
</dbReference>
<feature type="domain" description="BEACH-type PH" evidence="6">
    <location>
        <begin position="913"/>
        <end position="1008"/>
    </location>
</feature>
<evidence type="ECO:0000256" key="1">
    <source>
        <dbReference type="ARBA" id="ARBA00022574"/>
    </source>
</evidence>
<dbReference type="InterPro" id="IPR036322">
    <property type="entry name" value="WD40_repeat_dom_sf"/>
</dbReference>
<dbReference type="InterPro" id="IPR036372">
    <property type="entry name" value="BEACH_dom_sf"/>
</dbReference>
<dbReference type="PANTHER" id="PTHR13743:SF112">
    <property type="entry name" value="BEACH DOMAIN-CONTAINING PROTEIN"/>
    <property type="match status" value="1"/>
</dbReference>
<feature type="domain" description="BEACH" evidence="5">
    <location>
        <begin position="1019"/>
        <end position="1317"/>
    </location>
</feature>
<dbReference type="GO" id="GO:0016020">
    <property type="term" value="C:membrane"/>
    <property type="evidence" value="ECO:0007669"/>
    <property type="project" value="TreeGrafter"/>
</dbReference>
<feature type="region of interest" description="Disordered" evidence="4">
    <location>
        <begin position="438"/>
        <end position="459"/>
    </location>
</feature>
<dbReference type="Pfam" id="PF14844">
    <property type="entry name" value="PH_BEACH"/>
    <property type="match status" value="1"/>
</dbReference>
<name>A0A7J7JW76_BUGNE</name>
<dbReference type="GO" id="GO:0005829">
    <property type="term" value="C:cytosol"/>
    <property type="evidence" value="ECO:0007669"/>
    <property type="project" value="TreeGrafter"/>
</dbReference>
<dbReference type="SMART" id="SM00320">
    <property type="entry name" value="WD40"/>
    <property type="match status" value="2"/>
</dbReference>
<evidence type="ECO:0000256" key="4">
    <source>
        <dbReference type="SAM" id="MobiDB-lite"/>
    </source>
</evidence>
<dbReference type="GO" id="GO:0008104">
    <property type="term" value="P:intracellular protein localization"/>
    <property type="evidence" value="ECO:0007669"/>
    <property type="project" value="TreeGrafter"/>
</dbReference>
<dbReference type="PROSITE" id="PS50197">
    <property type="entry name" value="BEACH"/>
    <property type="match status" value="1"/>
</dbReference>
<dbReference type="InterPro" id="IPR031570">
    <property type="entry name" value="NBEA/BDCP_DUF4704"/>
</dbReference>
<gene>
    <name evidence="7" type="ORF">EB796_011049</name>
</gene>
<dbReference type="GO" id="GO:0019901">
    <property type="term" value="F:protein kinase binding"/>
    <property type="evidence" value="ECO:0007669"/>
    <property type="project" value="TreeGrafter"/>
</dbReference>